<dbReference type="PANTHER" id="PTHR33620">
    <property type="entry name" value="UREASE ACCESSORY PROTEIN F"/>
    <property type="match status" value="1"/>
</dbReference>
<dbReference type="EMBL" id="BAAAZH010000028">
    <property type="protein sequence ID" value="GAA4126281.1"/>
    <property type="molecule type" value="Genomic_DNA"/>
</dbReference>
<protein>
    <submittedName>
        <fullName evidence="3">Urease accessory UreF family protein</fullName>
    </submittedName>
</protein>
<dbReference type="Pfam" id="PF01730">
    <property type="entry name" value="UreF"/>
    <property type="match status" value="1"/>
</dbReference>
<evidence type="ECO:0000256" key="2">
    <source>
        <dbReference type="ARBA" id="ARBA00023186"/>
    </source>
</evidence>
<dbReference type="Proteomes" id="UP001501495">
    <property type="component" value="Unassembled WGS sequence"/>
</dbReference>
<dbReference type="RefSeq" id="WP_344734826.1">
    <property type="nucleotide sequence ID" value="NZ_BAAAZH010000028.1"/>
</dbReference>
<keyword evidence="4" id="KW-1185">Reference proteome</keyword>
<keyword evidence="1" id="KW-0996">Nickel insertion</keyword>
<organism evidence="3 4">
    <name type="scientific">Nocardioides fonticola</name>
    <dbReference type="NCBI Taxonomy" id="450363"/>
    <lineage>
        <taxon>Bacteria</taxon>
        <taxon>Bacillati</taxon>
        <taxon>Actinomycetota</taxon>
        <taxon>Actinomycetes</taxon>
        <taxon>Propionibacteriales</taxon>
        <taxon>Nocardioidaceae</taxon>
        <taxon>Nocardioides</taxon>
    </lineage>
</organism>
<proteinExistence type="predicted"/>
<gene>
    <name evidence="3" type="ORF">GCM10022215_35630</name>
</gene>
<comment type="caution">
    <text evidence="3">The sequence shown here is derived from an EMBL/GenBank/DDBJ whole genome shotgun (WGS) entry which is preliminary data.</text>
</comment>
<reference evidence="4" key="1">
    <citation type="journal article" date="2019" name="Int. J. Syst. Evol. Microbiol.">
        <title>The Global Catalogue of Microorganisms (GCM) 10K type strain sequencing project: providing services to taxonomists for standard genome sequencing and annotation.</title>
        <authorList>
            <consortium name="The Broad Institute Genomics Platform"/>
            <consortium name="The Broad Institute Genome Sequencing Center for Infectious Disease"/>
            <person name="Wu L."/>
            <person name="Ma J."/>
        </authorList>
    </citation>
    <scope>NUCLEOTIDE SEQUENCE [LARGE SCALE GENOMIC DNA]</scope>
    <source>
        <strain evidence="4">JCM 16703</strain>
    </source>
</reference>
<dbReference type="InterPro" id="IPR002639">
    <property type="entry name" value="UreF"/>
</dbReference>
<dbReference type="PANTHER" id="PTHR33620:SF1">
    <property type="entry name" value="UREASE ACCESSORY PROTEIN F"/>
    <property type="match status" value="1"/>
</dbReference>
<accession>A0ABP7XV70</accession>
<dbReference type="InterPro" id="IPR038277">
    <property type="entry name" value="UreF_sf"/>
</dbReference>
<evidence type="ECO:0000313" key="4">
    <source>
        <dbReference type="Proteomes" id="UP001501495"/>
    </source>
</evidence>
<name>A0ABP7XV70_9ACTN</name>
<keyword evidence="2" id="KW-0143">Chaperone</keyword>
<evidence type="ECO:0000313" key="3">
    <source>
        <dbReference type="EMBL" id="GAA4126281.1"/>
    </source>
</evidence>
<sequence>MTSSSARSAPAEIVAMLLADARLPVAGHTQSAGLEPALADGMEPADVPVYLELRLATVTAIEAGTAVVALHHLRAGHDLASVVEAWTARTPSPALREVARHQGRALLRLLVRLWPHEPAIAAVADLPAAPRAVVLAAAAQAGALRPITLARIVGYDDVQTVVAAALKLTPMDPADATAWVLDAAPEIEAMAERVATLTDPDRIPRIGSPQIEAWAQAHAVSTRRLFRA</sequence>
<dbReference type="Gene3D" id="1.10.4190.10">
    <property type="entry name" value="Urease accessory protein UreF"/>
    <property type="match status" value="1"/>
</dbReference>
<evidence type="ECO:0000256" key="1">
    <source>
        <dbReference type="ARBA" id="ARBA00022988"/>
    </source>
</evidence>